<dbReference type="SUPFAM" id="SSF56112">
    <property type="entry name" value="Protein kinase-like (PK-like)"/>
    <property type="match status" value="1"/>
</dbReference>
<feature type="domain" description="Aminoglycoside phosphotransferase" evidence="1">
    <location>
        <begin position="68"/>
        <end position="239"/>
    </location>
</feature>
<dbReference type="GO" id="GO:0016740">
    <property type="term" value="F:transferase activity"/>
    <property type="evidence" value="ECO:0007669"/>
    <property type="project" value="UniProtKB-KW"/>
</dbReference>
<reference evidence="2 3" key="1">
    <citation type="submission" date="2016-10" db="EMBL/GenBank/DDBJ databases">
        <authorList>
            <person name="de Groot N.N."/>
        </authorList>
    </citation>
    <scope>NUCLEOTIDE SEQUENCE [LARGE SCALE GENOMIC DNA]</scope>
    <source>
        <strain evidence="2 3">CGMCC 4.7037</strain>
    </source>
</reference>
<dbReference type="EMBL" id="FNVT01000004">
    <property type="protein sequence ID" value="SEG80119.1"/>
    <property type="molecule type" value="Genomic_DNA"/>
</dbReference>
<keyword evidence="2" id="KW-0808">Transferase</keyword>
<evidence type="ECO:0000313" key="2">
    <source>
        <dbReference type="EMBL" id="SEG80119.1"/>
    </source>
</evidence>
<dbReference type="Pfam" id="PF01636">
    <property type="entry name" value="APH"/>
    <property type="match status" value="1"/>
</dbReference>
<dbReference type="Proteomes" id="UP000236732">
    <property type="component" value="Unassembled WGS sequence"/>
</dbReference>
<protein>
    <submittedName>
        <fullName evidence="2">Phosphotransferase enzyme family protein</fullName>
    </submittedName>
</protein>
<keyword evidence="3" id="KW-1185">Reference proteome</keyword>
<dbReference type="InterPro" id="IPR002575">
    <property type="entry name" value="Aminoglycoside_PTrfase"/>
</dbReference>
<accession>A0A1H6D431</accession>
<dbReference type="RefSeq" id="WP_103957261.1">
    <property type="nucleotide sequence ID" value="NZ_FNVT01000004.1"/>
</dbReference>
<gene>
    <name evidence="2" type="ORF">SAMN05444920_104804</name>
</gene>
<sequence>MQGAKRQFAEPEQVKDLARKALGRDLVHVERLKGGSKKGVYRLEFDRGDSAVLYSWAEDENFWDTESPSSGLRFFEAAQRRLREIGVRVPHLYHADAGREHYPADVALIEDVRTGSLEDRLARDPEGGRRVMDRLAASLRAMAECRSPEHGTVAAVESGQGRRDCVELVLGWALKDLAQAAARVERIGQVEQELGERVRELAAGIEERADYGLIHGELGPDHVLVDDQDEPVLIDIEGTSFFDVEWEHVFLRIRFGPDYEHLRIDGLDERRLTFYRLAQHLSLVAGPLRLLDGDFPDREFMMGIARHHTEQALAFV</sequence>
<dbReference type="AlphaFoldDB" id="A0A1H6D431"/>
<proteinExistence type="predicted"/>
<dbReference type="Gene3D" id="3.90.1200.10">
    <property type="match status" value="1"/>
</dbReference>
<dbReference type="InterPro" id="IPR011009">
    <property type="entry name" value="Kinase-like_dom_sf"/>
</dbReference>
<name>A0A1H6D431_9ACTN</name>
<dbReference type="OrthoDB" id="3328272at2"/>
<evidence type="ECO:0000259" key="1">
    <source>
        <dbReference type="Pfam" id="PF01636"/>
    </source>
</evidence>
<organism evidence="2 3">
    <name type="scientific">Nonomuraea solani</name>
    <dbReference type="NCBI Taxonomy" id="1144553"/>
    <lineage>
        <taxon>Bacteria</taxon>
        <taxon>Bacillati</taxon>
        <taxon>Actinomycetota</taxon>
        <taxon>Actinomycetes</taxon>
        <taxon>Streptosporangiales</taxon>
        <taxon>Streptosporangiaceae</taxon>
        <taxon>Nonomuraea</taxon>
    </lineage>
</organism>
<evidence type="ECO:0000313" key="3">
    <source>
        <dbReference type="Proteomes" id="UP000236732"/>
    </source>
</evidence>